<dbReference type="PANTHER" id="PTHR30193:SF37">
    <property type="entry name" value="INNER MEMBRANE ABC TRANSPORTER PERMEASE PROTEIN YCJO"/>
    <property type="match status" value="1"/>
</dbReference>
<feature type="transmembrane region" description="Helical" evidence="7">
    <location>
        <begin position="40"/>
        <end position="69"/>
    </location>
</feature>
<keyword evidence="2 7" id="KW-0813">Transport</keyword>
<evidence type="ECO:0000259" key="9">
    <source>
        <dbReference type="PROSITE" id="PS50928"/>
    </source>
</evidence>
<dbReference type="Pfam" id="PF00528">
    <property type="entry name" value="BPD_transp_1"/>
    <property type="match status" value="1"/>
</dbReference>
<dbReference type="InterPro" id="IPR051393">
    <property type="entry name" value="ABC_transporter_permease"/>
</dbReference>
<evidence type="ECO:0000256" key="5">
    <source>
        <dbReference type="ARBA" id="ARBA00022989"/>
    </source>
</evidence>
<feature type="transmembrane region" description="Helical" evidence="7">
    <location>
        <begin position="101"/>
        <end position="123"/>
    </location>
</feature>
<dbReference type="SUPFAM" id="SSF161098">
    <property type="entry name" value="MetI-like"/>
    <property type="match status" value="1"/>
</dbReference>
<evidence type="ECO:0000313" key="10">
    <source>
        <dbReference type="EMBL" id="GGG23755.1"/>
    </source>
</evidence>
<feature type="transmembrane region" description="Helical" evidence="7">
    <location>
        <begin position="183"/>
        <end position="207"/>
    </location>
</feature>
<feature type="transmembrane region" description="Helical" evidence="7">
    <location>
        <begin position="135"/>
        <end position="153"/>
    </location>
</feature>
<evidence type="ECO:0000256" key="2">
    <source>
        <dbReference type="ARBA" id="ARBA00022448"/>
    </source>
</evidence>
<evidence type="ECO:0000256" key="7">
    <source>
        <dbReference type="RuleBase" id="RU363032"/>
    </source>
</evidence>
<sequence>MSNITIERSKQKPAGSGKPARSHTWWAVQKREIRNNKHSYILMAPYMLLFAAFTILPVIMSIIISLTYFNLLEFPRFIGWQNYSRLFLEDDVFLTAIKNTLLFAAITGPVSYIACFIFAWIINELGPKLRAMMTLVFYAPSISGNVYFIWQMIFSGDRYGIANGLLIKLGVILEPIQWLKTEAYILGIIILVQLWLSLGTGFLAFIAGLQTVDRTLYEAGAVDGIKNRWQELWFITLPSMRPQLMFGAVIQITTSLAVADVSINLAGFPSVNYAAQTVVTHLIDFGTIRFEMGYASAIATVLFIIMLGTNLVIQRLLRKVGE</sequence>
<evidence type="ECO:0000256" key="6">
    <source>
        <dbReference type="ARBA" id="ARBA00023136"/>
    </source>
</evidence>
<dbReference type="AlphaFoldDB" id="A0A917G5F1"/>
<comment type="similarity">
    <text evidence="7">Belongs to the binding-protein-dependent transport system permease family.</text>
</comment>
<dbReference type="InterPro" id="IPR000515">
    <property type="entry name" value="MetI-like"/>
</dbReference>
<dbReference type="GO" id="GO:0055085">
    <property type="term" value="P:transmembrane transport"/>
    <property type="evidence" value="ECO:0007669"/>
    <property type="project" value="InterPro"/>
</dbReference>
<comment type="subcellular location">
    <subcellularLocation>
        <location evidence="1 7">Cell membrane</location>
        <topology evidence="1 7">Multi-pass membrane protein</topology>
    </subcellularLocation>
</comment>
<keyword evidence="5 7" id="KW-1133">Transmembrane helix</keyword>
<feature type="domain" description="ABC transmembrane type-1" evidence="9">
    <location>
        <begin position="97"/>
        <end position="313"/>
    </location>
</feature>
<evidence type="ECO:0000256" key="8">
    <source>
        <dbReference type="SAM" id="MobiDB-lite"/>
    </source>
</evidence>
<proteinExistence type="inferred from homology"/>
<dbReference type="CDD" id="cd06261">
    <property type="entry name" value="TM_PBP2"/>
    <property type="match status" value="1"/>
</dbReference>
<dbReference type="EMBL" id="BMGR01000020">
    <property type="protein sequence ID" value="GGG23755.1"/>
    <property type="molecule type" value="Genomic_DNA"/>
</dbReference>
<accession>A0A917G5F1</accession>
<evidence type="ECO:0000256" key="1">
    <source>
        <dbReference type="ARBA" id="ARBA00004651"/>
    </source>
</evidence>
<evidence type="ECO:0000313" key="11">
    <source>
        <dbReference type="Proteomes" id="UP000644756"/>
    </source>
</evidence>
<comment type="caution">
    <text evidence="10">The sequence shown here is derived from an EMBL/GenBank/DDBJ whole genome shotgun (WGS) entry which is preliminary data.</text>
</comment>
<reference evidence="10" key="2">
    <citation type="submission" date="2020-09" db="EMBL/GenBank/DDBJ databases">
        <authorList>
            <person name="Sun Q."/>
            <person name="Zhou Y."/>
        </authorList>
    </citation>
    <scope>NUCLEOTIDE SEQUENCE</scope>
    <source>
        <strain evidence="10">CGMCC 1.12987</strain>
    </source>
</reference>
<dbReference type="GO" id="GO:0005886">
    <property type="term" value="C:plasma membrane"/>
    <property type="evidence" value="ECO:0007669"/>
    <property type="project" value="UniProtKB-SubCell"/>
</dbReference>
<dbReference type="Gene3D" id="1.10.3720.10">
    <property type="entry name" value="MetI-like"/>
    <property type="match status" value="1"/>
</dbReference>
<dbReference type="PANTHER" id="PTHR30193">
    <property type="entry name" value="ABC TRANSPORTER PERMEASE PROTEIN"/>
    <property type="match status" value="1"/>
</dbReference>
<evidence type="ECO:0000256" key="3">
    <source>
        <dbReference type="ARBA" id="ARBA00022475"/>
    </source>
</evidence>
<feature type="region of interest" description="Disordered" evidence="8">
    <location>
        <begin position="1"/>
        <end position="22"/>
    </location>
</feature>
<feature type="transmembrane region" description="Helical" evidence="7">
    <location>
        <begin position="292"/>
        <end position="313"/>
    </location>
</feature>
<keyword evidence="11" id="KW-1185">Reference proteome</keyword>
<name>A0A917G5F1_9BACL</name>
<reference evidence="10" key="1">
    <citation type="journal article" date="2014" name="Int. J. Syst. Evol. Microbiol.">
        <title>Complete genome sequence of Corynebacterium casei LMG S-19264T (=DSM 44701T), isolated from a smear-ripened cheese.</title>
        <authorList>
            <consortium name="US DOE Joint Genome Institute (JGI-PGF)"/>
            <person name="Walter F."/>
            <person name="Albersmeier A."/>
            <person name="Kalinowski J."/>
            <person name="Ruckert C."/>
        </authorList>
    </citation>
    <scope>NUCLEOTIDE SEQUENCE</scope>
    <source>
        <strain evidence="10">CGMCC 1.12987</strain>
    </source>
</reference>
<evidence type="ECO:0000256" key="4">
    <source>
        <dbReference type="ARBA" id="ARBA00022692"/>
    </source>
</evidence>
<protein>
    <submittedName>
        <fullName evidence="10">ABC transporter permease</fullName>
    </submittedName>
</protein>
<dbReference type="PROSITE" id="PS50928">
    <property type="entry name" value="ABC_TM1"/>
    <property type="match status" value="1"/>
</dbReference>
<dbReference type="Proteomes" id="UP000644756">
    <property type="component" value="Unassembled WGS sequence"/>
</dbReference>
<gene>
    <name evidence="10" type="ORF">GCM10010916_45350</name>
</gene>
<organism evidence="10 11">
    <name type="scientific">Paenibacillus abyssi</name>
    <dbReference type="NCBI Taxonomy" id="1340531"/>
    <lineage>
        <taxon>Bacteria</taxon>
        <taxon>Bacillati</taxon>
        <taxon>Bacillota</taxon>
        <taxon>Bacilli</taxon>
        <taxon>Bacillales</taxon>
        <taxon>Paenibacillaceae</taxon>
        <taxon>Paenibacillus</taxon>
    </lineage>
</organism>
<keyword evidence="6 7" id="KW-0472">Membrane</keyword>
<dbReference type="InterPro" id="IPR035906">
    <property type="entry name" value="MetI-like_sf"/>
</dbReference>
<keyword evidence="3" id="KW-1003">Cell membrane</keyword>
<keyword evidence="4 7" id="KW-0812">Transmembrane</keyword>